<keyword evidence="1" id="KW-1133">Transmembrane helix</keyword>
<keyword evidence="3" id="KW-1185">Reference proteome</keyword>
<keyword evidence="1" id="KW-0812">Transmembrane</keyword>
<gene>
    <name evidence="2" type="ORF">GC105_00450</name>
</gene>
<dbReference type="Pfam" id="PF04304">
    <property type="entry name" value="DUF454"/>
    <property type="match status" value="1"/>
</dbReference>
<evidence type="ECO:0000313" key="3">
    <source>
        <dbReference type="Proteomes" id="UP000440004"/>
    </source>
</evidence>
<proteinExistence type="predicted"/>
<reference evidence="2 3" key="1">
    <citation type="submission" date="2019-10" db="EMBL/GenBank/DDBJ databases">
        <title>Alkalibaculum tamaniensis sp.nov., a new alkaliphilic acetogen, isolated on methoxylated aromatics from a mud volcano.</title>
        <authorList>
            <person name="Khomyakova M.A."/>
            <person name="Merkel A.Y."/>
            <person name="Bonch-Osmolovskaya E.A."/>
            <person name="Slobodkin A.I."/>
        </authorList>
    </citation>
    <scope>NUCLEOTIDE SEQUENCE [LARGE SCALE GENOMIC DNA]</scope>
    <source>
        <strain evidence="2 3">M08DMB</strain>
    </source>
</reference>
<dbReference type="PANTHER" id="PTHR35813:SF1">
    <property type="entry name" value="INNER MEMBRANE PROTEIN YBAN"/>
    <property type="match status" value="1"/>
</dbReference>
<name>A0A6A7K4G4_9FIRM</name>
<evidence type="ECO:0000256" key="1">
    <source>
        <dbReference type="SAM" id="Phobius"/>
    </source>
</evidence>
<keyword evidence="1" id="KW-0472">Membrane</keyword>
<accession>A0A6A7K4G4</accession>
<dbReference type="RefSeq" id="WP_152800584.1">
    <property type="nucleotide sequence ID" value="NZ_WHNX01000001.1"/>
</dbReference>
<feature type="transmembrane region" description="Helical" evidence="1">
    <location>
        <begin position="86"/>
        <end position="104"/>
    </location>
</feature>
<dbReference type="InterPro" id="IPR007401">
    <property type="entry name" value="DUF454"/>
</dbReference>
<evidence type="ECO:0000313" key="2">
    <source>
        <dbReference type="EMBL" id="MPW24265.1"/>
    </source>
</evidence>
<dbReference type="PIRSF" id="PIRSF016789">
    <property type="entry name" value="DUF454"/>
    <property type="match status" value="1"/>
</dbReference>
<dbReference type="GO" id="GO:0005886">
    <property type="term" value="C:plasma membrane"/>
    <property type="evidence" value="ECO:0007669"/>
    <property type="project" value="TreeGrafter"/>
</dbReference>
<protein>
    <submittedName>
        <fullName evidence="2">DUF454 family protein</fullName>
    </submittedName>
</protein>
<dbReference type="AlphaFoldDB" id="A0A6A7K4G4"/>
<sequence length="143" mass="16338">MYNTETNKKQAEIGKVMRGAYLLLGLIMLVLGGIGVVLPILPTTPFIFLASYFFAKSSDRLHLWLKNTKVYQKNVQPLIEGRGIPLKGKIYILAFAWFFLLLMFFKTEILLLKVLAISLGSIKTIVFFRMKTAKEDKKLEYEG</sequence>
<dbReference type="PANTHER" id="PTHR35813">
    <property type="entry name" value="INNER MEMBRANE PROTEIN YBAN"/>
    <property type="match status" value="1"/>
</dbReference>
<dbReference type="EMBL" id="WHNX01000001">
    <property type="protein sequence ID" value="MPW24265.1"/>
    <property type="molecule type" value="Genomic_DNA"/>
</dbReference>
<feature type="transmembrane region" description="Helical" evidence="1">
    <location>
        <begin position="21"/>
        <end position="40"/>
    </location>
</feature>
<comment type="caution">
    <text evidence="2">The sequence shown here is derived from an EMBL/GenBank/DDBJ whole genome shotgun (WGS) entry which is preliminary data.</text>
</comment>
<dbReference type="Proteomes" id="UP000440004">
    <property type="component" value="Unassembled WGS sequence"/>
</dbReference>
<organism evidence="2 3">
    <name type="scientific">Alkalibaculum sporogenes</name>
    <dbReference type="NCBI Taxonomy" id="2655001"/>
    <lineage>
        <taxon>Bacteria</taxon>
        <taxon>Bacillati</taxon>
        <taxon>Bacillota</taxon>
        <taxon>Clostridia</taxon>
        <taxon>Eubacteriales</taxon>
        <taxon>Eubacteriaceae</taxon>
        <taxon>Alkalibaculum</taxon>
    </lineage>
</organism>